<dbReference type="VEuPathDB" id="FungiDB:A1O9_02532"/>
<evidence type="ECO:0000313" key="2">
    <source>
        <dbReference type="Proteomes" id="UP000027920"/>
    </source>
</evidence>
<dbReference type="OrthoDB" id="4160106at2759"/>
<evidence type="ECO:0000313" key="1">
    <source>
        <dbReference type="EMBL" id="KEF60968.1"/>
    </source>
</evidence>
<dbReference type="PANTHER" id="PTHR38791">
    <property type="entry name" value="ZN(II)2CYS6 TRANSCRIPTION FACTOR (EUROFUNG)-RELATED-RELATED"/>
    <property type="match status" value="1"/>
</dbReference>
<gene>
    <name evidence="1" type="ORF">A1O9_02532</name>
</gene>
<dbReference type="RefSeq" id="XP_013263558.1">
    <property type="nucleotide sequence ID" value="XM_013408104.1"/>
</dbReference>
<evidence type="ECO:0008006" key="3">
    <source>
        <dbReference type="Google" id="ProtNLM"/>
    </source>
</evidence>
<comment type="caution">
    <text evidence="1">The sequence shown here is derived from an EMBL/GenBank/DDBJ whole genome shotgun (WGS) entry which is preliminary data.</text>
</comment>
<name>A0A072PNQ1_9EURO</name>
<reference evidence="1 2" key="1">
    <citation type="submission" date="2013-03" db="EMBL/GenBank/DDBJ databases">
        <title>The Genome Sequence of Exophiala aquamarina CBS 119918.</title>
        <authorList>
            <consortium name="The Broad Institute Genomics Platform"/>
            <person name="Cuomo C."/>
            <person name="de Hoog S."/>
            <person name="Gorbushina A."/>
            <person name="Walker B."/>
            <person name="Young S.K."/>
            <person name="Zeng Q."/>
            <person name="Gargeya S."/>
            <person name="Fitzgerald M."/>
            <person name="Haas B."/>
            <person name="Abouelleil A."/>
            <person name="Allen A.W."/>
            <person name="Alvarado L."/>
            <person name="Arachchi H.M."/>
            <person name="Berlin A.M."/>
            <person name="Chapman S.B."/>
            <person name="Gainer-Dewar J."/>
            <person name="Goldberg J."/>
            <person name="Griggs A."/>
            <person name="Gujja S."/>
            <person name="Hansen M."/>
            <person name="Howarth C."/>
            <person name="Imamovic A."/>
            <person name="Ireland A."/>
            <person name="Larimer J."/>
            <person name="McCowan C."/>
            <person name="Murphy C."/>
            <person name="Pearson M."/>
            <person name="Poon T.W."/>
            <person name="Priest M."/>
            <person name="Roberts A."/>
            <person name="Saif S."/>
            <person name="Shea T."/>
            <person name="Sisk P."/>
            <person name="Sykes S."/>
            <person name="Wortman J."/>
            <person name="Nusbaum C."/>
            <person name="Birren B."/>
        </authorList>
    </citation>
    <scope>NUCLEOTIDE SEQUENCE [LARGE SCALE GENOMIC DNA]</scope>
    <source>
        <strain evidence="1 2">CBS 119918</strain>
    </source>
</reference>
<dbReference type="PANTHER" id="PTHR38791:SF5">
    <property type="entry name" value="TRANSCRIPTION FACTOR DBAG-RELATED"/>
    <property type="match status" value="1"/>
</dbReference>
<dbReference type="Proteomes" id="UP000027920">
    <property type="component" value="Unassembled WGS sequence"/>
</dbReference>
<dbReference type="AlphaFoldDB" id="A0A072PNQ1"/>
<accession>A0A072PNQ1</accession>
<dbReference type="GeneID" id="25277474"/>
<proteinExistence type="predicted"/>
<dbReference type="HOGENOM" id="CLU_013866_1_1_1"/>
<keyword evidence="2" id="KW-1185">Reference proteome</keyword>
<dbReference type="EMBL" id="AMGV01000002">
    <property type="protein sequence ID" value="KEF60968.1"/>
    <property type="molecule type" value="Genomic_DNA"/>
</dbReference>
<organism evidence="1 2">
    <name type="scientific">Exophiala aquamarina CBS 119918</name>
    <dbReference type="NCBI Taxonomy" id="1182545"/>
    <lineage>
        <taxon>Eukaryota</taxon>
        <taxon>Fungi</taxon>
        <taxon>Dikarya</taxon>
        <taxon>Ascomycota</taxon>
        <taxon>Pezizomycotina</taxon>
        <taxon>Eurotiomycetes</taxon>
        <taxon>Chaetothyriomycetidae</taxon>
        <taxon>Chaetothyriales</taxon>
        <taxon>Herpotrichiellaceae</taxon>
        <taxon>Exophiala</taxon>
    </lineage>
</organism>
<protein>
    <recommendedName>
        <fullName evidence="3">Transcription factor domain-containing protein</fullName>
    </recommendedName>
</protein>
<dbReference type="InterPro" id="IPR053175">
    <property type="entry name" value="DHMBA_Reg_Transcription_Factor"/>
</dbReference>
<dbReference type="STRING" id="1182545.A0A072PNQ1"/>
<sequence length="379" mass="41940">MAVFLQDYCVASKDPSISRGYLSSLQSMLLAGSSKSNLAEATRLGALASLGNKLGNPDITRRACLSYPELLRSFQATISRATAISTVESLTIVVLLGLYEMISATADQFGGHRTHFIGLSAILSSRSSDDEYPPTVMVCKTRAPNLSITSLSEISIWPHDISISCNPGADNPTNSLDVLLLGFGPFFRQNQDLLTDTLVPPERLLQAREFAISMYEEFASWPSTLPQEWTPKTIGYLNGTERKEKALGSFALPSRIDIYFDLFVCVVWNAYRKCRILLLNFISTCTSRLCDDDEFPQVSHSYSQKNLNKEVRELSEAIAASIPFLIYQNPDALLVQSPVHGGMTSKQETLLPGSAHGGLLLMHILVVQEEFQWIFGRDR</sequence>